<dbReference type="PANTHER" id="PTHR30217">
    <property type="entry name" value="PEPTIDASE U32 FAMILY"/>
    <property type="match status" value="1"/>
</dbReference>
<accession>A0A0L6JKW5</accession>
<dbReference type="InterPro" id="IPR051454">
    <property type="entry name" value="RNA/ubiquinone_mod_enzymes"/>
</dbReference>
<evidence type="ECO:0000313" key="1">
    <source>
        <dbReference type="EMBL" id="KNY26434.1"/>
    </source>
</evidence>
<reference evidence="2" key="1">
    <citation type="submission" date="2015-07" db="EMBL/GenBank/DDBJ databases">
        <title>Near-Complete Genome Sequence of the Cellulolytic Bacterium Bacteroides (Pseudobacteroides) cellulosolvens ATCC 35603.</title>
        <authorList>
            <person name="Dassa B."/>
            <person name="Utturkar S.M."/>
            <person name="Klingeman D.M."/>
            <person name="Hurt R.A."/>
            <person name="Keller M."/>
            <person name="Xu J."/>
            <person name="Reddy Y.H.K."/>
            <person name="Borovok I."/>
            <person name="Grinberg I.R."/>
            <person name="Lamed R."/>
            <person name="Zhivin O."/>
            <person name="Bayer E.A."/>
            <person name="Brown S.D."/>
        </authorList>
    </citation>
    <scope>NUCLEOTIDE SEQUENCE [LARGE SCALE GENOMIC DNA]</scope>
    <source>
        <strain evidence="2">DSM 2933</strain>
    </source>
</reference>
<sequence length="397" mass="45654">MNFYNIPADFKKETIDRYDELNKAYKDSKVIETYGQITIGNPIGSGRAYDLIPKIDISKLKDYVAYSKSKGIGFNYTLNATCISNKEFTKEGVNEITGFLEELYEAGVRSLTISLPSLIELVRLKGYDFEIKASTVCQIVNANKAMAYKKMGVDKIVLDESINRDFDALKRIVNAFGEKVEVITNVICHKNCIYEMFHHNQTSHDMGNDSSAPSATYYSHRCMMKRCENVGNILRLGWIRPEDIQYYAEIGIHYFKLQGRQAVMKGDPVKATECYFKESFQGNFIELLDMFAPTNSFMINVDNKKLDGFINPFYENPGFCRNDCGNCSYCDTFVKKCTDYQKTEEVFNLANEFYSKYDHFVNIVGNIEKDKDKTSTYKPLKKFLDGEELNLDFDFDK</sequence>
<dbReference type="PANTHER" id="PTHR30217:SF10">
    <property type="entry name" value="23S RRNA 5-HYDROXYCYTIDINE C2501 SYNTHASE"/>
    <property type="match status" value="1"/>
</dbReference>
<dbReference type="Proteomes" id="UP000036923">
    <property type="component" value="Unassembled WGS sequence"/>
</dbReference>
<proteinExistence type="predicted"/>
<keyword evidence="2" id="KW-1185">Reference proteome</keyword>
<name>A0A0L6JKW5_9FIRM</name>
<comment type="caution">
    <text evidence="1">The sequence shown here is derived from an EMBL/GenBank/DDBJ whole genome shotgun (WGS) entry which is preliminary data.</text>
</comment>
<organism evidence="1 2">
    <name type="scientific">Pseudobacteroides cellulosolvens ATCC 35603 = DSM 2933</name>
    <dbReference type="NCBI Taxonomy" id="398512"/>
    <lineage>
        <taxon>Bacteria</taxon>
        <taxon>Bacillati</taxon>
        <taxon>Bacillota</taxon>
        <taxon>Clostridia</taxon>
        <taxon>Eubacteriales</taxon>
        <taxon>Oscillospiraceae</taxon>
        <taxon>Pseudobacteroides</taxon>
    </lineage>
</organism>
<dbReference type="EMBL" id="LGTC01000001">
    <property type="protein sequence ID" value="KNY26434.1"/>
    <property type="molecule type" value="Genomic_DNA"/>
</dbReference>
<dbReference type="AlphaFoldDB" id="A0A0L6JKW5"/>
<dbReference type="Pfam" id="PF01136">
    <property type="entry name" value="Peptidase_U32"/>
    <property type="match status" value="1"/>
</dbReference>
<gene>
    <name evidence="1" type="ORF">Bccel_1696</name>
</gene>
<dbReference type="OrthoDB" id="9805982at2"/>
<dbReference type="STRING" id="398512.Bccel_1696"/>
<dbReference type="RefSeq" id="WP_036941350.1">
    <property type="nucleotide sequence ID" value="NZ_JQKC01000015.1"/>
</dbReference>
<dbReference type="InterPro" id="IPR001539">
    <property type="entry name" value="Peptidase_U32"/>
</dbReference>
<dbReference type="eggNOG" id="COG0826">
    <property type="taxonomic scope" value="Bacteria"/>
</dbReference>
<protein>
    <submittedName>
        <fullName evidence="1">Peptidase U32</fullName>
    </submittedName>
</protein>
<evidence type="ECO:0000313" key="2">
    <source>
        <dbReference type="Proteomes" id="UP000036923"/>
    </source>
</evidence>